<gene>
    <name evidence="2" type="ORF">PPL_12460</name>
</gene>
<organism evidence="2 3">
    <name type="scientific">Heterostelium pallidum (strain ATCC 26659 / Pp 5 / PN500)</name>
    <name type="common">Cellular slime mold</name>
    <name type="synonym">Polysphondylium pallidum</name>
    <dbReference type="NCBI Taxonomy" id="670386"/>
    <lineage>
        <taxon>Eukaryota</taxon>
        <taxon>Amoebozoa</taxon>
        <taxon>Evosea</taxon>
        <taxon>Eumycetozoa</taxon>
        <taxon>Dictyostelia</taxon>
        <taxon>Acytosteliales</taxon>
        <taxon>Acytosteliaceae</taxon>
        <taxon>Heterostelium</taxon>
    </lineage>
</organism>
<sequence>MHKYFISTIFLIIGFCFSFGNGGMLVQSFNGPITNDEIQSFLNHVVSLTPASDNIGNNWAQSGDRSGEVTKSMGIINDLAPAPVGQNTIWTGRIDPCWPNTNTPQTSGSGGEQGDPAGHLGYCARLILQTPAIWNTVIPSPGDPNNLGSTYLLRAKKYISGADYSMSNHTLRSALNIANGGKLYFSQANPYKSGQIVPWNQVMMFLYAFQNLAVAHDILQDNPDLASQYHNLVQVNLNWMFNEGMVKVNNGPKGRPIYRWGYVLPNTNGEDTNHGNLDVSGLYRAYQSGYYGVTSSMLLPVANTYWDIVYRGPADYSGILDGTDGTGNASPTNYVRAGYFSLTEFRPDTFSQLTTDCTLRVGSSSNTATDRVSRMFWLKNQRYQSFSMNVVPTLGAAYTSNYIVSIRPNGAWNSDVSLNVRGLPVGATVTFNGSSNVIAKGSGSLIITVSTSYPTPPGNSTLNIVSSGWGAVSQSSSVTMTALQQIPKPKFSLDGGNYVGKQTLTITSQLSSTIRYTTDSSTPAYNKGIIYSQPIAITKNTTIKAVAYRTNYKDSSTTTEIYYIK</sequence>
<evidence type="ECO:0000256" key="1">
    <source>
        <dbReference type="SAM" id="SignalP"/>
    </source>
</evidence>
<dbReference type="RefSeq" id="XP_020429378.1">
    <property type="nucleotide sequence ID" value="XM_020583191.1"/>
</dbReference>
<feature type="signal peptide" evidence="1">
    <location>
        <begin position="1"/>
        <end position="22"/>
    </location>
</feature>
<dbReference type="InterPro" id="IPR026876">
    <property type="entry name" value="Fn3_assoc_repeat"/>
</dbReference>
<dbReference type="InParanoid" id="D3BMN7"/>
<evidence type="ECO:0000313" key="3">
    <source>
        <dbReference type="Proteomes" id="UP000001396"/>
    </source>
</evidence>
<dbReference type="Proteomes" id="UP000001396">
    <property type="component" value="Unassembled WGS sequence"/>
</dbReference>
<comment type="caution">
    <text evidence="2">The sequence shown here is derived from an EMBL/GenBank/DDBJ whole genome shotgun (WGS) entry which is preliminary data.</text>
</comment>
<proteinExistence type="predicted"/>
<keyword evidence="1" id="KW-0732">Signal</keyword>
<evidence type="ECO:0000313" key="2">
    <source>
        <dbReference type="EMBL" id="EFA77249.1"/>
    </source>
</evidence>
<dbReference type="GeneID" id="31367927"/>
<keyword evidence="3" id="KW-1185">Reference proteome</keyword>
<dbReference type="EMBL" id="ADBJ01000043">
    <property type="protein sequence ID" value="EFA77249.1"/>
    <property type="molecule type" value="Genomic_DNA"/>
</dbReference>
<accession>D3BMN7</accession>
<dbReference type="Pfam" id="PF13287">
    <property type="entry name" value="Fn3_assoc"/>
    <property type="match status" value="1"/>
</dbReference>
<protein>
    <submittedName>
        <fullName evidence="2">Uncharacterized protein</fullName>
    </submittedName>
</protein>
<reference evidence="2 3" key="1">
    <citation type="journal article" date="2011" name="Genome Res.">
        <title>Phylogeny-wide analysis of social amoeba genomes highlights ancient origins for complex intercellular communication.</title>
        <authorList>
            <person name="Heidel A.J."/>
            <person name="Lawal H.M."/>
            <person name="Felder M."/>
            <person name="Schilde C."/>
            <person name="Helps N.R."/>
            <person name="Tunggal B."/>
            <person name="Rivero F."/>
            <person name="John U."/>
            <person name="Schleicher M."/>
            <person name="Eichinger L."/>
            <person name="Platzer M."/>
            <person name="Noegel A.A."/>
            <person name="Schaap P."/>
            <person name="Gloeckner G."/>
        </authorList>
    </citation>
    <scope>NUCLEOTIDE SEQUENCE [LARGE SCALE GENOMIC DNA]</scope>
    <source>
        <strain evidence="3">ATCC 26659 / Pp 5 / PN500</strain>
    </source>
</reference>
<name>D3BMN7_HETP5</name>
<feature type="chain" id="PRO_5003041376" evidence="1">
    <location>
        <begin position="23"/>
        <end position="565"/>
    </location>
</feature>
<dbReference type="AlphaFoldDB" id="D3BMN7"/>